<evidence type="ECO:0000313" key="1">
    <source>
        <dbReference type="EMBL" id="MBW0523909.1"/>
    </source>
</evidence>
<comment type="caution">
    <text evidence="1">The sequence shown here is derived from an EMBL/GenBank/DDBJ whole genome shotgun (WGS) entry which is preliminary data.</text>
</comment>
<keyword evidence="2" id="KW-1185">Reference proteome</keyword>
<evidence type="ECO:0000313" key="2">
    <source>
        <dbReference type="Proteomes" id="UP000765509"/>
    </source>
</evidence>
<dbReference type="Proteomes" id="UP000765509">
    <property type="component" value="Unassembled WGS sequence"/>
</dbReference>
<reference evidence="1" key="1">
    <citation type="submission" date="2021-03" db="EMBL/GenBank/DDBJ databases">
        <title>Draft genome sequence of rust myrtle Austropuccinia psidii MF-1, a brazilian biotype.</title>
        <authorList>
            <person name="Quecine M.C."/>
            <person name="Pachon D.M.R."/>
            <person name="Bonatelli M.L."/>
            <person name="Correr F.H."/>
            <person name="Franceschini L.M."/>
            <person name="Leite T.F."/>
            <person name="Margarido G.R.A."/>
            <person name="Almeida C.A."/>
            <person name="Ferrarezi J.A."/>
            <person name="Labate C.A."/>
        </authorList>
    </citation>
    <scope>NUCLEOTIDE SEQUENCE</scope>
    <source>
        <strain evidence="1">MF-1</strain>
    </source>
</reference>
<dbReference type="AlphaFoldDB" id="A0A9Q3EMT6"/>
<name>A0A9Q3EMT6_9BASI</name>
<gene>
    <name evidence="1" type="ORF">O181_063624</name>
</gene>
<organism evidence="1 2">
    <name type="scientific">Austropuccinia psidii MF-1</name>
    <dbReference type="NCBI Taxonomy" id="1389203"/>
    <lineage>
        <taxon>Eukaryota</taxon>
        <taxon>Fungi</taxon>
        <taxon>Dikarya</taxon>
        <taxon>Basidiomycota</taxon>
        <taxon>Pucciniomycotina</taxon>
        <taxon>Pucciniomycetes</taxon>
        <taxon>Pucciniales</taxon>
        <taxon>Sphaerophragmiaceae</taxon>
        <taxon>Austropuccinia</taxon>
    </lineage>
</organism>
<dbReference type="EMBL" id="AVOT02030652">
    <property type="protein sequence ID" value="MBW0523909.1"/>
    <property type="molecule type" value="Genomic_DNA"/>
</dbReference>
<protein>
    <submittedName>
        <fullName evidence="1">Uncharacterized protein</fullName>
    </submittedName>
</protein>
<proteinExistence type="predicted"/>
<accession>A0A9Q3EMT6</accession>
<sequence length="255" mass="29731">MISDIFDAIPELYEDINDIKSHVSDKHSSICNNIETNNLALSQMNERLTCFEKFLRTIKTLDNDNSFGNKINEQYSMIKELTNKYSKFNINDIIETRTKQAISIIKKDNKKVLDDISNSFTEVKTYTIALKKCFDASQEEASKLTIKLNQVTADNTRQTDLWQELKHKEDMYQIELINLIQAFQHEFRNFQRCRNSKRNYMEHILNTLPIMSTPVNQNEVTGIPNPQVLDAKNSQLKNEFSTYFHNLEPSMAMPS</sequence>